<keyword evidence="1" id="KW-0812">Transmembrane</keyword>
<keyword evidence="1" id="KW-1133">Transmembrane helix</keyword>
<dbReference type="NCBIfam" id="TIGR04222">
    <property type="entry name" value="near_uncomplex"/>
    <property type="match status" value="1"/>
</dbReference>
<sequence>MTGPRRVRPAAPHGREVGLDVALLLLSGIVALFTAITVHDLRRERRTWDDGVPARDGPPLTAYELACLAGGSGRVAELAVALLAGNGTIRLSLSGHAHRTVSPLSGARHPVERTVLAFVRGRRGAYLYEIKRELRRSPAMTELEDLLTRLGMLVPDGPGFVTDLLLWLRRLRAATLACALLEVAAMFVQRTYWIAVIGLAVLTFTRVGAQCELRWWAGGGTTRPTTAWARRELGRARDRHPRGGLSGDMAASMAVSMAVSIALYGLSELRDPLMLAAIYRLEPGQGG</sequence>
<dbReference type="InterPro" id="IPR026467">
    <property type="entry name" value="Ser/Gly_Cys_C_dom"/>
</dbReference>
<name>A0ABP5PMR1_9ACTN</name>
<protein>
    <recommendedName>
        <fullName evidence="4">TIGR04222 domain-containing membrane protein</fullName>
    </recommendedName>
</protein>
<feature type="transmembrane region" description="Helical" evidence="1">
    <location>
        <begin position="17"/>
        <end position="38"/>
    </location>
</feature>
<dbReference type="Proteomes" id="UP001499843">
    <property type="component" value="Unassembled WGS sequence"/>
</dbReference>
<accession>A0ABP5PMR1</accession>
<reference evidence="3" key="1">
    <citation type="journal article" date="2019" name="Int. J. Syst. Evol. Microbiol.">
        <title>The Global Catalogue of Microorganisms (GCM) 10K type strain sequencing project: providing services to taxonomists for standard genome sequencing and annotation.</title>
        <authorList>
            <consortium name="The Broad Institute Genomics Platform"/>
            <consortium name="The Broad Institute Genome Sequencing Center for Infectious Disease"/>
            <person name="Wu L."/>
            <person name="Ma J."/>
        </authorList>
    </citation>
    <scope>NUCLEOTIDE SEQUENCE [LARGE SCALE GENOMIC DNA]</scope>
    <source>
        <strain evidence="3">JCM 16114</strain>
    </source>
</reference>
<proteinExistence type="predicted"/>
<keyword evidence="1" id="KW-0472">Membrane</keyword>
<dbReference type="EMBL" id="BAAAQX010000024">
    <property type="protein sequence ID" value="GAA2212142.1"/>
    <property type="molecule type" value="Genomic_DNA"/>
</dbReference>
<evidence type="ECO:0008006" key="4">
    <source>
        <dbReference type="Google" id="ProtNLM"/>
    </source>
</evidence>
<evidence type="ECO:0000256" key="1">
    <source>
        <dbReference type="SAM" id="Phobius"/>
    </source>
</evidence>
<keyword evidence="3" id="KW-1185">Reference proteome</keyword>
<organism evidence="2 3">
    <name type="scientific">Nonomuraea monospora</name>
    <dbReference type="NCBI Taxonomy" id="568818"/>
    <lineage>
        <taxon>Bacteria</taxon>
        <taxon>Bacillati</taxon>
        <taxon>Actinomycetota</taxon>
        <taxon>Actinomycetes</taxon>
        <taxon>Streptosporangiales</taxon>
        <taxon>Streptosporangiaceae</taxon>
        <taxon>Nonomuraea</taxon>
    </lineage>
</organism>
<comment type="caution">
    <text evidence="2">The sequence shown here is derived from an EMBL/GenBank/DDBJ whole genome shotgun (WGS) entry which is preliminary data.</text>
</comment>
<evidence type="ECO:0000313" key="3">
    <source>
        <dbReference type="Proteomes" id="UP001499843"/>
    </source>
</evidence>
<evidence type="ECO:0000313" key="2">
    <source>
        <dbReference type="EMBL" id="GAA2212142.1"/>
    </source>
</evidence>
<gene>
    <name evidence="2" type="ORF">GCM10009850_076040</name>
</gene>